<evidence type="ECO:0000256" key="1">
    <source>
        <dbReference type="SAM" id="Phobius"/>
    </source>
</evidence>
<dbReference type="InterPro" id="IPR058376">
    <property type="entry name" value="DUF8063"/>
</dbReference>
<keyword evidence="1" id="KW-1133">Transmembrane helix</keyword>
<protein>
    <submittedName>
        <fullName evidence="2">Uncharacterized protein</fullName>
    </submittedName>
</protein>
<sequence>MRRTFFALSLVVAAVLAMGMGAGGALAQENATNGTAVEAGANYEETVGPNVRLVDWEYTNGQFSLEFEADEPTRVSITEAGTWGEGTGQFNYVEQVVSEGRSTVVVPVSDRDGAAVGITTPASMDQGTGAYVSIGREEQSQNPLKTFGGESGLFTGVLMTIVLAALSAWYVVRSENTGVVEA</sequence>
<gene>
    <name evidence="2" type="ORF">SAMN06269185_1494</name>
</gene>
<dbReference type="RefSeq" id="WP_097008472.1">
    <property type="nucleotide sequence ID" value="NZ_OBEJ01000002.1"/>
</dbReference>
<accession>A0A285NSZ5</accession>
<organism evidence="2 3">
    <name type="scientific">Natronoarchaeum philippinense</name>
    <dbReference type="NCBI Taxonomy" id="558529"/>
    <lineage>
        <taxon>Archaea</taxon>
        <taxon>Methanobacteriati</taxon>
        <taxon>Methanobacteriota</taxon>
        <taxon>Stenosarchaea group</taxon>
        <taxon>Halobacteria</taxon>
        <taxon>Halobacteriales</taxon>
        <taxon>Natronoarchaeaceae</taxon>
    </lineage>
</organism>
<evidence type="ECO:0000313" key="2">
    <source>
        <dbReference type="EMBL" id="SNZ12097.1"/>
    </source>
</evidence>
<dbReference type="AlphaFoldDB" id="A0A285NSZ5"/>
<dbReference type="Proteomes" id="UP000219453">
    <property type="component" value="Unassembled WGS sequence"/>
</dbReference>
<dbReference type="Pfam" id="PF26259">
    <property type="entry name" value="DUF8063"/>
    <property type="match status" value="1"/>
</dbReference>
<feature type="transmembrane region" description="Helical" evidence="1">
    <location>
        <begin position="152"/>
        <end position="172"/>
    </location>
</feature>
<proteinExistence type="predicted"/>
<name>A0A285NSZ5_NATPI</name>
<dbReference type="EMBL" id="OBEJ01000002">
    <property type="protein sequence ID" value="SNZ12097.1"/>
    <property type="molecule type" value="Genomic_DNA"/>
</dbReference>
<keyword evidence="1" id="KW-0472">Membrane</keyword>
<keyword evidence="3" id="KW-1185">Reference proteome</keyword>
<keyword evidence="1" id="KW-0812">Transmembrane</keyword>
<evidence type="ECO:0000313" key="3">
    <source>
        <dbReference type="Proteomes" id="UP000219453"/>
    </source>
</evidence>
<dbReference type="OrthoDB" id="269681at2157"/>
<reference evidence="2 3" key="1">
    <citation type="submission" date="2017-09" db="EMBL/GenBank/DDBJ databases">
        <authorList>
            <person name="Ehlers B."/>
            <person name="Leendertz F.H."/>
        </authorList>
    </citation>
    <scope>NUCLEOTIDE SEQUENCE [LARGE SCALE GENOMIC DNA]</scope>
    <source>
        <strain evidence="2 3">DSM 27208</strain>
    </source>
</reference>